<evidence type="ECO:0000313" key="2">
    <source>
        <dbReference type="Proteomes" id="UP001500301"/>
    </source>
</evidence>
<sequence length="132" mass="14650">MGARDFAYPHRYPDALGALRLHLTDVPHVALVDGIWLPYSCDLVREGAHLVDQFPSSRGRIDRLVYAPGDWDVVASEIFTRHGRIKVGFLPGARGRGVVLLRLTTSEVLRIRIAWPERGPDGELGTIGAWPT</sequence>
<dbReference type="InterPro" id="IPR046036">
    <property type="entry name" value="DUF5994"/>
</dbReference>
<dbReference type="Proteomes" id="UP001500301">
    <property type="component" value="Unassembled WGS sequence"/>
</dbReference>
<gene>
    <name evidence="1" type="ORF">GCM10022263_16440</name>
</gene>
<proteinExistence type="predicted"/>
<dbReference type="RefSeq" id="WP_218233260.1">
    <property type="nucleotide sequence ID" value="NZ_BAABBB010000009.1"/>
</dbReference>
<keyword evidence="2" id="KW-1185">Reference proteome</keyword>
<reference evidence="2" key="1">
    <citation type="journal article" date="2019" name="Int. J. Syst. Evol. Microbiol.">
        <title>The Global Catalogue of Microorganisms (GCM) 10K type strain sequencing project: providing services to taxonomists for standard genome sequencing and annotation.</title>
        <authorList>
            <consortium name="The Broad Institute Genomics Platform"/>
            <consortium name="The Broad Institute Genome Sequencing Center for Infectious Disease"/>
            <person name="Wu L."/>
            <person name="Ma J."/>
        </authorList>
    </citation>
    <scope>NUCLEOTIDE SEQUENCE [LARGE SCALE GENOMIC DNA]</scope>
    <source>
        <strain evidence="2">JCM 17460</strain>
    </source>
</reference>
<protein>
    <submittedName>
        <fullName evidence="1">Uncharacterized protein</fullName>
    </submittedName>
</protein>
<accession>A0ABP6V4L1</accession>
<comment type="caution">
    <text evidence="1">The sequence shown here is derived from an EMBL/GenBank/DDBJ whole genome shotgun (WGS) entry which is preliminary data.</text>
</comment>
<dbReference type="EMBL" id="BAABBB010000009">
    <property type="protein sequence ID" value="GAA3528574.1"/>
    <property type="molecule type" value="Genomic_DNA"/>
</dbReference>
<name>A0ABP6V4L1_9ACTN</name>
<dbReference type="Pfam" id="PF19457">
    <property type="entry name" value="DUF5994"/>
    <property type="match status" value="1"/>
</dbReference>
<evidence type="ECO:0000313" key="1">
    <source>
        <dbReference type="EMBL" id="GAA3528574.1"/>
    </source>
</evidence>
<organism evidence="1 2">
    <name type="scientific">Nocardioides daeguensis</name>
    <dbReference type="NCBI Taxonomy" id="908359"/>
    <lineage>
        <taxon>Bacteria</taxon>
        <taxon>Bacillati</taxon>
        <taxon>Actinomycetota</taxon>
        <taxon>Actinomycetes</taxon>
        <taxon>Propionibacteriales</taxon>
        <taxon>Nocardioidaceae</taxon>
        <taxon>Nocardioides</taxon>
    </lineage>
</organism>